<evidence type="ECO:0000313" key="3">
    <source>
        <dbReference type="EMBL" id="QIS05242.1"/>
    </source>
</evidence>
<name>A0A6G9XWC8_NOCBR</name>
<evidence type="ECO:0008006" key="5">
    <source>
        <dbReference type="Google" id="ProtNLM"/>
    </source>
</evidence>
<keyword evidence="2" id="KW-1133">Transmembrane helix</keyword>
<feature type="region of interest" description="Disordered" evidence="1">
    <location>
        <begin position="394"/>
        <end position="414"/>
    </location>
</feature>
<feature type="transmembrane region" description="Helical" evidence="2">
    <location>
        <begin position="245"/>
        <end position="265"/>
    </location>
</feature>
<sequence>MGDDLKMDWQLYYEAAAKCHELANNLRAADKPLHGVIKNDCAGMAGDANGCRQWGTKYNQVAQQTMQTCTNLADALTNYGYVLSAMGYNYAVANNSNPMPERPTVNPLPEYKVAIPSSVGDNGPGVHEKDGAGIKEFYDKLVDKIGEEFGKLPNGDTDKLSKASTAWRTFADHATITGAAGQLTSIIGLFDDVVDKKNLELVLGNLTTLRDSAGQVALAAQNLATSVAEFHTGTVDARKTFEAEINTLVIGAGIAVALGVVAAAFSFGGSLAVSGGAVVGLVANTINAIRTAYTASRLYRIVGLTAATATAAVVLTHFDKVPSEALLDLSAKLTAIIGMRVFIDGVDEARPGSSNASNTPGTTEYQKRVEELAQDPSKNGKVNPQSRREAEVGLGLENSGAVEGPLTRAPLGANGEDQGEFIDASGKRWDVKSSPDVIPDYRPAEVAGKPIPNPQTDQEFTEMIEDSIADGEGVMIDQSGMTPARIARLKQLVESHPEWQGKVLW</sequence>
<dbReference type="EMBL" id="CP046171">
    <property type="protein sequence ID" value="QIS05242.1"/>
    <property type="molecule type" value="Genomic_DNA"/>
</dbReference>
<protein>
    <recommendedName>
        <fullName evidence="5">WXG100 family type VII secretion target</fullName>
    </recommendedName>
</protein>
<dbReference type="RefSeq" id="WP_167464330.1">
    <property type="nucleotide sequence ID" value="NZ_CP046171.1"/>
</dbReference>
<dbReference type="Proteomes" id="UP000501705">
    <property type="component" value="Chromosome"/>
</dbReference>
<evidence type="ECO:0000256" key="1">
    <source>
        <dbReference type="SAM" id="MobiDB-lite"/>
    </source>
</evidence>
<feature type="transmembrane region" description="Helical" evidence="2">
    <location>
        <begin position="301"/>
        <end position="318"/>
    </location>
</feature>
<gene>
    <name evidence="3" type="ORF">F5X71_25625</name>
</gene>
<proteinExistence type="predicted"/>
<dbReference type="AlphaFoldDB" id="A0A6G9XWC8"/>
<keyword evidence="2" id="KW-0472">Membrane</keyword>
<evidence type="ECO:0000256" key="2">
    <source>
        <dbReference type="SAM" id="Phobius"/>
    </source>
</evidence>
<organism evidence="3 4">
    <name type="scientific">Nocardia brasiliensis</name>
    <dbReference type="NCBI Taxonomy" id="37326"/>
    <lineage>
        <taxon>Bacteria</taxon>
        <taxon>Bacillati</taxon>
        <taxon>Actinomycetota</taxon>
        <taxon>Actinomycetes</taxon>
        <taxon>Mycobacteriales</taxon>
        <taxon>Nocardiaceae</taxon>
        <taxon>Nocardia</taxon>
    </lineage>
</organism>
<reference evidence="3 4" key="1">
    <citation type="journal article" date="2019" name="ACS Chem. Biol.">
        <title>Identification and Mobilization of a Cryptic Antibiotic Biosynthesis Gene Locus from a Human-Pathogenic Nocardia Isolate.</title>
        <authorList>
            <person name="Herisse M."/>
            <person name="Ishida K."/>
            <person name="Porter J.L."/>
            <person name="Howden B."/>
            <person name="Hertweck C."/>
            <person name="Stinear T.P."/>
            <person name="Pidot S.J."/>
        </authorList>
    </citation>
    <scope>NUCLEOTIDE SEQUENCE [LARGE SCALE GENOMIC DNA]</scope>
    <source>
        <strain evidence="3 4">AUSMDU00024985</strain>
    </source>
</reference>
<keyword evidence="2" id="KW-0812">Transmembrane</keyword>
<evidence type="ECO:0000313" key="4">
    <source>
        <dbReference type="Proteomes" id="UP000501705"/>
    </source>
</evidence>
<accession>A0A6G9XWC8</accession>
<feature type="transmembrane region" description="Helical" evidence="2">
    <location>
        <begin position="271"/>
        <end position="289"/>
    </location>
</feature>